<keyword evidence="2" id="KW-1185">Reference proteome</keyword>
<evidence type="ECO:0000313" key="1">
    <source>
        <dbReference type="EMBL" id="SER26608.1"/>
    </source>
</evidence>
<dbReference type="Gene3D" id="3.40.50.300">
    <property type="entry name" value="P-loop containing nucleotide triphosphate hydrolases"/>
    <property type="match status" value="1"/>
</dbReference>
<organism evidence="1 2">
    <name type="scientific">Faunimonas pinastri</name>
    <dbReference type="NCBI Taxonomy" id="1855383"/>
    <lineage>
        <taxon>Bacteria</taxon>
        <taxon>Pseudomonadati</taxon>
        <taxon>Pseudomonadota</taxon>
        <taxon>Alphaproteobacteria</taxon>
        <taxon>Hyphomicrobiales</taxon>
        <taxon>Afifellaceae</taxon>
        <taxon>Faunimonas</taxon>
    </lineage>
</organism>
<protein>
    <recommendedName>
        <fullName evidence="3">Adenylate kinase</fullName>
    </recommendedName>
</protein>
<accession>A0A1H9MSK2</accession>
<sequence>MKDKDMQLPRLIGICGNPRSGKSEAQRILKEQYGVQPVDDGFALRHFAVRHLGLSWEDVQTQEGKARYTDILGGTWQNREILGELGNKLEGMFGEHIMPFMATRGLPAEGSFSFGSVRKLQGEFFRAQGGVVIEISNPLAPPSPYDFDWYSREAVNFTIENDALARGLPAEEARLDLAAKIHELALRMVESS</sequence>
<dbReference type="EMBL" id="FOFG01000014">
    <property type="protein sequence ID" value="SER26608.1"/>
    <property type="molecule type" value="Genomic_DNA"/>
</dbReference>
<name>A0A1H9MSK2_9HYPH</name>
<gene>
    <name evidence="1" type="ORF">SAMN05216548_11429</name>
</gene>
<proteinExistence type="predicted"/>
<dbReference type="InterPro" id="IPR027417">
    <property type="entry name" value="P-loop_NTPase"/>
</dbReference>
<reference evidence="1 2" key="1">
    <citation type="submission" date="2016-10" db="EMBL/GenBank/DDBJ databases">
        <authorList>
            <person name="de Groot N.N."/>
        </authorList>
    </citation>
    <scope>NUCLEOTIDE SEQUENCE [LARGE SCALE GENOMIC DNA]</scope>
    <source>
        <strain evidence="1 2">A52C2</strain>
    </source>
</reference>
<dbReference type="Proteomes" id="UP000199647">
    <property type="component" value="Unassembled WGS sequence"/>
</dbReference>
<evidence type="ECO:0008006" key="3">
    <source>
        <dbReference type="Google" id="ProtNLM"/>
    </source>
</evidence>
<dbReference type="AlphaFoldDB" id="A0A1H9MSK2"/>
<dbReference type="SUPFAM" id="SSF52540">
    <property type="entry name" value="P-loop containing nucleoside triphosphate hydrolases"/>
    <property type="match status" value="1"/>
</dbReference>
<evidence type="ECO:0000313" key="2">
    <source>
        <dbReference type="Proteomes" id="UP000199647"/>
    </source>
</evidence>
<dbReference type="STRING" id="1855383.SAMN05216548_11429"/>